<sequence>MSEFPRASSPLGYNDDKSELDNETFERLRRKWASRLSGEETASILQTTPTPSNRASAKRTVSFMETSPSVISGRSVTPTGRRVSPGPSQSPLLQAATRTSGGYSVGRGQQNSEREHTAEHDPAIPGIMARLQSLEDRTGQPQPVPDVAAKCRDMGRVTVAQPASMHRYHAIHTEPPRTSPSPGSGTIFVNKQHLFFGSGASGFGGSPAIVRELRIRNTNSHRAITVNLSIDRRSHAVQPSPYSHTSFSITSPRTLYLKPMETETIQIAWRPPTVVRSARLQDYYTRAKLVIECPDSAFQVPLLAVNGEPLLVMTKTAAVSTGGKLQGSAVIENKGTAPAFIEFSRGVTPDTPVVMPGAVVACTIACTSTMAGVMQEHSVAEFTYDCGSEPLRALAAMAGATCPLGHVVYDALGRESVVAEDVLPWFLASTSTHAIRVRVVEK</sequence>
<organism evidence="2 3">
    <name type="scientific">Carpediemonas membranifera</name>
    <dbReference type="NCBI Taxonomy" id="201153"/>
    <lineage>
        <taxon>Eukaryota</taxon>
        <taxon>Metamonada</taxon>
        <taxon>Carpediemonas-like organisms</taxon>
        <taxon>Carpediemonas</taxon>
    </lineage>
</organism>
<gene>
    <name evidence="2" type="ORF">J8273_8130</name>
</gene>
<feature type="compositionally biased region" description="Polar residues" evidence="1">
    <location>
        <begin position="86"/>
        <end position="111"/>
    </location>
</feature>
<feature type="region of interest" description="Disordered" evidence="1">
    <location>
        <begin position="36"/>
        <end position="123"/>
    </location>
</feature>
<dbReference type="AlphaFoldDB" id="A0A8J6AWK0"/>
<feature type="compositionally biased region" description="Polar residues" evidence="1">
    <location>
        <begin position="43"/>
        <end position="55"/>
    </location>
</feature>
<protein>
    <submittedName>
        <fullName evidence="2">Uncharacterized protein</fullName>
    </submittedName>
</protein>
<feature type="compositionally biased region" description="Basic and acidic residues" evidence="1">
    <location>
        <begin position="112"/>
        <end position="122"/>
    </location>
</feature>
<evidence type="ECO:0000313" key="2">
    <source>
        <dbReference type="EMBL" id="KAG9390093.1"/>
    </source>
</evidence>
<feature type="region of interest" description="Disordered" evidence="1">
    <location>
        <begin position="1"/>
        <end position="22"/>
    </location>
</feature>
<keyword evidence="3" id="KW-1185">Reference proteome</keyword>
<evidence type="ECO:0000256" key="1">
    <source>
        <dbReference type="SAM" id="MobiDB-lite"/>
    </source>
</evidence>
<dbReference type="Proteomes" id="UP000717585">
    <property type="component" value="Unassembled WGS sequence"/>
</dbReference>
<comment type="caution">
    <text evidence="2">The sequence shown here is derived from an EMBL/GenBank/DDBJ whole genome shotgun (WGS) entry which is preliminary data.</text>
</comment>
<accession>A0A8J6AWK0</accession>
<feature type="compositionally biased region" description="Polar residues" evidence="1">
    <location>
        <begin position="63"/>
        <end position="78"/>
    </location>
</feature>
<proteinExistence type="predicted"/>
<name>A0A8J6AWK0_9EUKA</name>
<evidence type="ECO:0000313" key="3">
    <source>
        <dbReference type="Proteomes" id="UP000717585"/>
    </source>
</evidence>
<dbReference type="EMBL" id="JAHDYR010000066">
    <property type="protein sequence ID" value="KAG9390093.1"/>
    <property type="molecule type" value="Genomic_DNA"/>
</dbReference>
<reference evidence="2" key="1">
    <citation type="submission" date="2021-05" db="EMBL/GenBank/DDBJ databases">
        <title>A free-living protist that lacks canonical eukaryotic 1 DNA replication and segregation systems.</title>
        <authorList>
            <person name="Salas-Leiva D.E."/>
            <person name="Tromer E.C."/>
            <person name="Curtis B.A."/>
            <person name="Jerlstrom-Hultqvist J."/>
            <person name="Kolisko M."/>
            <person name="Yi Z."/>
            <person name="Salas-Leiva J.S."/>
            <person name="Gallot-Lavallee L."/>
            <person name="Kops G.J.P.L."/>
            <person name="Archibald J.M."/>
            <person name="Simpson A.G.B."/>
            <person name="Roger A.J."/>
        </authorList>
    </citation>
    <scope>NUCLEOTIDE SEQUENCE</scope>
    <source>
        <strain evidence="2">BICM</strain>
    </source>
</reference>